<keyword evidence="3" id="KW-1185">Reference proteome</keyword>
<evidence type="ECO:0000259" key="1">
    <source>
        <dbReference type="PROSITE" id="PS51724"/>
    </source>
</evidence>
<evidence type="ECO:0000313" key="3">
    <source>
        <dbReference type="Proteomes" id="UP000288405"/>
    </source>
</evidence>
<dbReference type="EMBL" id="PIPM01000009">
    <property type="protein sequence ID" value="RUO30495.1"/>
    <property type="molecule type" value="Genomic_DNA"/>
</dbReference>
<accession>A0A432WDK5</accession>
<evidence type="ECO:0000313" key="2">
    <source>
        <dbReference type="EMBL" id="RUO30495.1"/>
    </source>
</evidence>
<dbReference type="GO" id="GO:0042834">
    <property type="term" value="F:peptidoglycan binding"/>
    <property type="evidence" value="ECO:0007669"/>
    <property type="project" value="InterPro"/>
</dbReference>
<dbReference type="PANTHER" id="PTHR38687">
    <property type="entry name" value="CELL DIVISION PROTEIN DEDD-RELATED"/>
    <property type="match status" value="1"/>
</dbReference>
<protein>
    <submittedName>
        <fullName evidence="2">SPOR domain-containing protein</fullName>
    </submittedName>
</protein>
<reference evidence="2 3" key="1">
    <citation type="journal article" date="2011" name="Front. Microbiol.">
        <title>Genomic signatures of strain selection and enhancement in Bacillus atrophaeus var. globigii, a historical biowarfare simulant.</title>
        <authorList>
            <person name="Gibbons H.S."/>
            <person name="Broomall S.M."/>
            <person name="McNew L.A."/>
            <person name="Daligault H."/>
            <person name="Chapman C."/>
            <person name="Bruce D."/>
            <person name="Karavis M."/>
            <person name="Krepps M."/>
            <person name="McGregor P.A."/>
            <person name="Hong C."/>
            <person name="Park K.H."/>
            <person name="Akmal A."/>
            <person name="Feldman A."/>
            <person name="Lin J.S."/>
            <person name="Chang W.E."/>
            <person name="Higgs B.W."/>
            <person name="Demirev P."/>
            <person name="Lindquist J."/>
            <person name="Liem A."/>
            <person name="Fochler E."/>
            <person name="Read T.D."/>
            <person name="Tapia R."/>
            <person name="Johnson S."/>
            <person name="Bishop-Lilly K.A."/>
            <person name="Detter C."/>
            <person name="Han C."/>
            <person name="Sozhamannan S."/>
            <person name="Rosenzweig C.N."/>
            <person name="Skowronski E.W."/>
        </authorList>
    </citation>
    <scope>NUCLEOTIDE SEQUENCE [LARGE SCALE GENOMIC DNA]</scope>
    <source>
        <strain evidence="2 3">GYP-17</strain>
    </source>
</reference>
<name>A0A432WDK5_9GAMM</name>
<proteinExistence type="predicted"/>
<dbReference type="GO" id="GO:0032153">
    <property type="term" value="C:cell division site"/>
    <property type="evidence" value="ECO:0007669"/>
    <property type="project" value="TreeGrafter"/>
</dbReference>
<organism evidence="2 3">
    <name type="scientific">Aliidiomarina sanyensis</name>
    <dbReference type="NCBI Taxonomy" id="1249555"/>
    <lineage>
        <taxon>Bacteria</taxon>
        <taxon>Pseudomonadati</taxon>
        <taxon>Pseudomonadota</taxon>
        <taxon>Gammaproteobacteria</taxon>
        <taxon>Alteromonadales</taxon>
        <taxon>Idiomarinaceae</taxon>
        <taxon>Aliidiomarina</taxon>
    </lineage>
</organism>
<dbReference type="GO" id="GO:0030428">
    <property type="term" value="C:cell septum"/>
    <property type="evidence" value="ECO:0007669"/>
    <property type="project" value="TreeGrafter"/>
</dbReference>
<dbReference type="SUPFAM" id="SSF110997">
    <property type="entry name" value="Sporulation related repeat"/>
    <property type="match status" value="1"/>
</dbReference>
<dbReference type="AlphaFoldDB" id="A0A432WDK5"/>
<feature type="domain" description="SPOR" evidence="1">
    <location>
        <begin position="114"/>
        <end position="194"/>
    </location>
</feature>
<dbReference type="InterPro" id="IPR052521">
    <property type="entry name" value="Cell_div_SPOR-domain"/>
</dbReference>
<dbReference type="PROSITE" id="PS51724">
    <property type="entry name" value="SPOR"/>
    <property type="match status" value="1"/>
</dbReference>
<dbReference type="GO" id="GO:0032506">
    <property type="term" value="P:cytokinetic process"/>
    <property type="evidence" value="ECO:0007669"/>
    <property type="project" value="TreeGrafter"/>
</dbReference>
<dbReference type="PANTHER" id="PTHR38687:SF1">
    <property type="entry name" value="CELL DIVISION PROTEIN DEDD"/>
    <property type="match status" value="1"/>
</dbReference>
<gene>
    <name evidence="2" type="ORF">CWE11_08975</name>
</gene>
<dbReference type="InterPro" id="IPR007730">
    <property type="entry name" value="SPOR-like_dom"/>
</dbReference>
<dbReference type="InterPro" id="IPR036680">
    <property type="entry name" value="SPOR-like_sf"/>
</dbReference>
<comment type="caution">
    <text evidence="2">The sequence shown here is derived from an EMBL/GenBank/DDBJ whole genome shotgun (WGS) entry which is preliminary data.</text>
</comment>
<sequence length="198" mass="21376">MKGEVLGSPLKNRIVGTLIVGAIAIIVLPDLLSGKNYTPEEEFQVTPLRPEVALELRGAEFPPDFSEQATRVPEPFEGDVQDDAPALEMREAQLTPAARPANQSSTASSSAQEAITGDAFAIQLGAFRNADTVADLVRQLQAQGFQAYSRTTQNSAGQSLTLLMVGPDLNQQRLNDMLPQLKELTNLEGRVVAYSPTR</sequence>
<dbReference type="Gene3D" id="3.30.70.1070">
    <property type="entry name" value="Sporulation related repeat"/>
    <property type="match status" value="1"/>
</dbReference>
<dbReference type="Proteomes" id="UP000288405">
    <property type="component" value="Unassembled WGS sequence"/>
</dbReference>
<dbReference type="Pfam" id="PF05036">
    <property type="entry name" value="SPOR"/>
    <property type="match status" value="1"/>
</dbReference>